<keyword evidence="1" id="KW-1133">Transmembrane helix</keyword>
<comment type="caution">
    <text evidence="3">The sequence shown here is derived from an EMBL/GenBank/DDBJ whole genome shotgun (WGS) entry which is preliminary data.</text>
</comment>
<feature type="signal peptide" evidence="2">
    <location>
        <begin position="1"/>
        <end position="19"/>
    </location>
</feature>
<name>A0A9P4J0F6_9PEZI</name>
<keyword evidence="4" id="KW-1185">Reference proteome</keyword>
<keyword evidence="2" id="KW-0732">Signal</keyword>
<evidence type="ECO:0000256" key="1">
    <source>
        <dbReference type="SAM" id="Phobius"/>
    </source>
</evidence>
<protein>
    <submittedName>
        <fullName evidence="3">Uncharacterized protein</fullName>
    </submittedName>
</protein>
<sequence length="255" mass="28958">MPSHKHLLLFLLLALPSLAVHVRLTVRYWKDGELMKSIRHGKCSADTAAYLDQTDWLAQYRADMGFERSYSLSFFPVGHGQPLFPSRSIQGKKFRAREQNGPIAIVGQTSLFGYVFYWSVRHDKTFEGTYKDNIRVLVVHKLAFELQTPVQPSKSSNMICSKHLLVILLLAVSAIATHVRMTVKYWKGGELMKRLRKGKCSTDTAAELGNQTWLNKYRADFQGEILHIVTVEALAEEDEAAIKEAFNDMIGLLQN</sequence>
<feature type="transmembrane region" description="Helical" evidence="1">
    <location>
        <begin position="164"/>
        <end position="186"/>
    </location>
</feature>
<keyword evidence="1" id="KW-0472">Membrane</keyword>
<dbReference type="AlphaFoldDB" id="A0A9P4J0F6"/>
<organism evidence="3 4">
    <name type="scientific">Myriangium duriaei CBS 260.36</name>
    <dbReference type="NCBI Taxonomy" id="1168546"/>
    <lineage>
        <taxon>Eukaryota</taxon>
        <taxon>Fungi</taxon>
        <taxon>Dikarya</taxon>
        <taxon>Ascomycota</taxon>
        <taxon>Pezizomycotina</taxon>
        <taxon>Dothideomycetes</taxon>
        <taxon>Dothideomycetidae</taxon>
        <taxon>Myriangiales</taxon>
        <taxon>Myriangiaceae</taxon>
        <taxon>Myriangium</taxon>
    </lineage>
</organism>
<dbReference type="EMBL" id="ML996090">
    <property type="protein sequence ID" value="KAF2150154.1"/>
    <property type="molecule type" value="Genomic_DNA"/>
</dbReference>
<proteinExistence type="predicted"/>
<keyword evidence="1" id="KW-0812">Transmembrane</keyword>
<dbReference type="Proteomes" id="UP000799439">
    <property type="component" value="Unassembled WGS sequence"/>
</dbReference>
<reference evidence="3" key="1">
    <citation type="journal article" date="2020" name="Stud. Mycol.">
        <title>101 Dothideomycetes genomes: a test case for predicting lifestyles and emergence of pathogens.</title>
        <authorList>
            <person name="Haridas S."/>
            <person name="Albert R."/>
            <person name="Binder M."/>
            <person name="Bloem J."/>
            <person name="Labutti K."/>
            <person name="Salamov A."/>
            <person name="Andreopoulos B."/>
            <person name="Baker S."/>
            <person name="Barry K."/>
            <person name="Bills G."/>
            <person name="Bluhm B."/>
            <person name="Cannon C."/>
            <person name="Castanera R."/>
            <person name="Culley D."/>
            <person name="Daum C."/>
            <person name="Ezra D."/>
            <person name="Gonzalez J."/>
            <person name="Henrissat B."/>
            <person name="Kuo A."/>
            <person name="Liang C."/>
            <person name="Lipzen A."/>
            <person name="Lutzoni F."/>
            <person name="Magnuson J."/>
            <person name="Mondo S."/>
            <person name="Nolan M."/>
            <person name="Ohm R."/>
            <person name="Pangilinan J."/>
            <person name="Park H.-J."/>
            <person name="Ramirez L."/>
            <person name="Alfaro M."/>
            <person name="Sun H."/>
            <person name="Tritt A."/>
            <person name="Yoshinaga Y."/>
            <person name="Zwiers L.-H."/>
            <person name="Turgeon B."/>
            <person name="Goodwin S."/>
            <person name="Spatafora J."/>
            <person name="Crous P."/>
            <person name="Grigoriev I."/>
        </authorList>
    </citation>
    <scope>NUCLEOTIDE SEQUENCE</scope>
    <source>
        <strain evidence="3">CBS 260.36</strain>
    </source>
</reference>
<gene>
    <name evidence="3" type="ORF">K461DRAFT_300569</name>
</gene>
<evidence type="ECO:0000256" key="2">
    <source>
        <dbReference type="SAM" id="SignalP"/>
    </source>
</evidence>
<evidence type="ECO:0000313" key="3">
    <source>
        <dbReference type="EMBL" id="KAF2150154.1"/>
    </source>
</evidence>
<accession>A0A9P4J0F6</accession>
<evidence type="ECO:0000313" key="4">
    <source>
        <dbReference type="Proteomes" id="UP000799439"/>
    </source>
</evidence>
<feature type="chain" id="PRO_5040154524" evidence="2">
    <location>
        <begin position="20"/>
        <end position="255"/>
    </location>
</feature>